<feature type="compositionally biased region" description="Polar residues" evidence="1">
    <location>
        <begin position="1"/>
        <end position="10"/>
    </location>
</feature>
<evidence type="ECO:0000256" key="1">
    <source>
        <dbReference type="SAM" id="MobiDB-lite"/>
    </source>
</evidence>
<gene>
    <name evidence="2" type="ORF">HP438_14835</name>
</gene>
<feature type="compositionally biased region" description="Basic and acidic residues" evidence="1">
    <location>
        <begin position="28"/>
        <end position="42"/>
    </location>
</feature>
<dbReference type="EMBL" id="JABMCH010000069">
    <property type="protein sequence ID" value="NUU48244.1"/>
    <property type="molecule type" value="Genomic_DNA"/>
</dbReference>
<dbReference type="Proteomes" id="UP000536441">
    <property type="component" value="Unassembled WGS sequence"/>
</dbReference>
<dbReference type="RefSeq" id="WP_175312677.1">
    <property type="nucleotide sequence ID" value="NZ_CBCRYR010000065.1"/>
</dbReference>
<dbReference type="AlphaFoldDB" id="A0A7Y6EGA8"/>
<evidence type="ECO:0000313" key="2">
    <source>
        <dbReference type="EMBL" id="NUU48244.1"/>
    </source>
</evidence>
<comment type="caution">
    <text evidence="2">The sequence shown here is derived from an EMBL/GenBank/DDBJ whole genome shotgun (WGS) entry which is preliminary data.</text>
</comment>
<organism evidence="2 3">
    <name type="scientific">Sphingomonas zeae</name>
    <dbReference type="NCBI Taxonomy" id="1646122"/>
    <lineage>
        <taxon>Bacteria</taxon>
        <taxon>Pseudomonadati</taxon>
        <taxon>Pseudomonadota</taxon>
        <taxon>Alphaproteobacteria</taxon>
        <taxon>Sphingomonadales</taxon>
        <taxon>Sphingomonadaceae</taxon>
        <taxon>Sphingomonas</taxon>
    </lineage>
</organism>
<accession>A0A7Y6EGA8</accession>
<name>A0A7Y6EGA8_9SPHN</name>
<proteinExistence type="predicted"/>
<evidence type="ECO:0000313" key="3">
    <source>
        <dbReference type="Proteomes" id="UP000536441"/>
    </source>
</evidence>
<protein>
    <submittedName>
        <fullName evidence="2">Uncharacterized protein</fullName>
    </submittedName>
</protein>
<sequence length="54" mass="5532">MSDHPSQSPDAQAATPGGEAGTDTPSSRPDHRPADEKSVPERAEDEAAALGDFA</sequence>
<keyword evidence="3" id="KW-1185">Reference proteome</keyword>
<reference evidence="2 3" key="1">
    <citation type="submission" date="2020-05" db="EMBL/GenBank/DDBJ databases">
        <title>Genome Sequencing of Type Strains.</title>
        <authorList>
            <person name="Lemaire J.F."/>
            <person name="Inderbitzin P."/>
            <person name="Gregorio O.A."/>
            <person name="Collins S.B."/>
            <person name="Wespe N."/>
            <person name="Knight-Connoni V."/>
        </authorList>
    </citation>
    <scope>NUCLEOTIDE SEQUENCE [LARGE SCALE GENOMIC DNA]</scope>
    <source>
        <strain evidence="2 3">DSM 100049</strain>
    </source>
</reference>
<feature type="region of interest" description="Disordered" evidence="1">
    <location>
        <begin position="1"/>
        <end position="54"/>
    </location>
</feature>